<comment type="caution">
    <text evidence="1">The sequence shown here is derived from an EMBL/GenBank/DDBJ whole genome shotgun (WGS) entry which is preliminary data.</text>
</comment>
<dbReference type="Proteomes" id="UP001056120">
    <property type="component" value="Linkage Group LG12"/>
</dbReference>
<gene>
    <name evidence="1" type="ORF">L1987_37724</name>
</gene>
<organism evidence="1 2">
    <name type="scientific">Smallanthus sonchifolius</name>
    <dbReference type="NCBI Taxonomy" id="185202"/>
    <lineage>
        <taxon>Eukaryota</taxon>
        <taxon>Viridiplantae</taxon>
        <taxon>Streptophyta</taxon>
        <taxon>Embryophyta</taxon>
        <taxon>Tracheophyta</taxon>
        <taxon>Spermatophyta</taxon>
        <taxon>Magnoliopsida</taxon>
        <taxon>eudicotyledons</taxon>
        <taxon>Gunneridae</taxon>
        <taxon>Pentapetalae</taxon>
        <taxon>asterids</taxon>
        <taxon>campanulids</taxon>
        <taxon>Asterales</taxon>
        <taxon>Asteraceae</taxon>
        <taxon>Asteroideae</taxon>
        <taxon>Heliantheae alliance</taxon>
        <taxon>Millerieae</taxon>
        <taxon>Smallanthus</taxon>
    </lineage>
</organism>
<reference evidence="1 2" key="2">
    <citation type="journal article" date="2022" name="Mol. Ecol. Resour.">
        <title>The genomes of chicory, endive, great burdock and yacon provide insights into Asteraceae paleo-polyploidization history and plant inulin production.</title>
        <authorList>
            <person name="Fan W."/>
            <person name="Wang S."/>
            <person name="Wang H."/>
            <person name="Wang A."/>
            <person name="Jiang F."/>
            <person name="Liu H."/>
            <person name="Zhao H."/>
            <person name="Xu D."/>
            <person name="Zhang Y."/>
        </authorList>
    </citation>
    <scope>NUCLEOTIDE SEQUENCE [LARGE SCALE GENOMIC DNA]</scope>
    <source>
        <strain evidence="2">cv. Yunnan</strain>
        <tissue evidence="1">Leaves</tissue>
    </source>
</reference>
<proteinExistence type="predicted"/>
<reference evidence="2" key="1">
    <citation type="journal article" date="2022" name="Mol. Ecol. Resour.">
        <title>The genomes of chicory, endive, great burdock and yacon provide insights into Asteraceae palaeo-polyploidization history and plant inulin production.</title>
        <authorList>
            <person name="Fan W."/>
            <person name="Wang S."/>
            <person name="Wang H."/>
            <person name="Wang A."/>
            <person name="Jiang F."/>
            <person name="Liu H."/>
            <person name="Zhao H."/>
            <person name="Xu D."/>
            <person name="Zhang Y."/>
        </authorList>
    </citation>
    <scope>NUCLEOTIDE SEQUENCE [LARGE SCALE GENOMIC DNA]</scope>
    <source>
        <strain evidence="2">cv. Yunnan</strain>
    </source>
</reference>
<accession>A0ACB9HIY7</accession>
<evidence type="ECO:0000313" key="2">
    <source>
        <dbReference type="Proteomes" id="UP001056120"/>
    </source>
</evidence>
<dbReference type="EMBL" id="CM042029">
    <property type="protein sequence ID" value="KAI3795080.1"/>
    <property type="molecule type" value="Genomic_DNA"/>
</dbReference>
<sequence>MLLGPWWFRSWDILFHLIDADGIGMLLFFLECTRNEIKYMKCFSSAPLKVAGYLIYVKIMADFGLMPLLMLIHTLAVLVDLHDL</sequence>
<protein>
    <submittedName>
        <fullName evidence="1">Uncharacterized protein</fullName>
    </submittedName>
</protein>
<keyword evidence="2" id="KW-1185">Reference proteome</keyword>
<name>A0ACB9HIY7_9ASTR</name>
<evidence type="ECO:0000313" key="1">
    <source>
        <dbReference type="EMBL" id="KAI3795080.1"/>
    </source>
</evidence>